<dbReference type="EMBL" id="PUHW01000897">
    <property type="protein sequence ID" value="KAG0682600.1"/>
    <property type="molecule type" value="Genomic_DNA"/>
</dbReference>
<feature type="compositionally biased region" description="Acidic residues" evidence="1">
    <location>
        <begin position="132"/>
        <end position="160"/>
    </location>
</feature>
<dbReference type="Proteomes" id="UP000697127">
    <property type="component" value="Unassembled WGS sequence"/>
</dbReference>
<accession>A0A9P6WHZ9</accession>
<feature type="region of interest" description="Disordered" evidence="1">
    <location>
        <begin position="102"/>
        <end position="173"/>
    </location>
</feature>
<evidence type="ECO:0000256" key="1">
    <source>
        <dbReference type="SAM" id="MobiDB-lite"/>
    </source>
</evidence>
<feature type="non-terminal residue" evidence="2">
    <location>
        <position position="173"/>
    </location>
</feature>
<dbReference type="AlphaFoldDB" id="A0A9P6WHZ9"/>
<evidence type="ECO:0000313" key="2">
    <source>
        <dbReference type="EMBL" id="KAG0682600.1"/>
    </source>
</evidence>
<evidence type="ECO:0000313" key="3">
    <source>
        <dbReference type="Proteomes" id="UP000697127"/>
    </source>
</evidence>
<feature type="non-terminal residue" evidence="2">
    <location>
        <position position="1"/>
    </location>
</feature>
<comment type="caution">
    <text evidence="2">The sequence shown here is derived from an EMBL/GenBank/DDBJ whole genome shotgun (WGS) entry which is preliminary data.</text>
</comment>
<protein>
    <submittedName>
        <fullName evidence="2">Uncharacterized protein</fullName>
    </submittedName>
</protein>
<sequence length="173" mass="20167">IENDEMISFISSSNNSLKLQESYERQFYTRQHDNHEINTIASVKSIFSNGKESLHYNYPHQYQHYNNINYTHIPINQNTNLDSISTFSGYITEDNVSTRPLISFSSDEEDSNDLDDIKEKPLNRSYENDNTNNEDDYDTDKGDDDDDDDDDDNGNDENYIEETSNINHLDIVE</sequence>
<proteinExistence type="predicted"/>
<gene>
    <name evidence="2" type="ORF">C6P40_005276</name>
</gene>
<reference evidence="2" key="1">
    <citation type="submission" date="2020-11" db="EMBL/GenBank/DDBJ databases">
        <title>Kefir isolates.</title>
        <authorList>
            <person name="Marcisauskas S."/>
            <person name="Kim Y."/>
            <person name="Blasche S."/>
        </authorList>
    </citation>
    <scope>NUCLEOTIDE SEQUENCE</scope>
    <source>
        <strain evidence="2">Olga-1</strain>
    </source>
</reference>
<keyword evidence="3" id="KW-1185">Reference proteome</keyword>
<organism evidence="2 3">
    <name type="scientific">Pichia californica</name>
    <dbReference type="NCBI Taxonomy" id="460514"/>
    <lineage>
        <taxon>Eukaryota</taxon>
        <taxon>Fungi</taxon>
        <taxon>Dikarya</taxon>
        <taxon>Ascomycota</taxon>
        <taxon>Saccharomycotina</taxon>
        <taxon>Pichiomycetes</taxon>
        <taxon>Pichiales</taxon>
        <taxon>Pichiaceae</taxon>
        <taxon>Pichia</taxon>
    </lineage>
</organism>
<name>A0A9P6WHZ9_9ASCO</name>